<accession>A0ABT1HJK6</accession>
<evidence type="ECO:0008006" key="3">
    <source>
        <dbReference type="Google" id="ProtNLM"/>
    </source>
</evidence>
<gene>
    <name evidence="1" type="ORF">LX13_003961</name>
</gene>
<dbReference type="InterPro" id="IPR048000">
    <property type="entry name" value="TnsA-like"/>
</dbReference>
<proteinExistence type="predicted"/>
<comment type="caution">
    <text evidence="1">The sequence shown here is derived from an EMBL/GenBank/DDBJ whole genome shotgun (WGS) entry which is preliminary data.</text>
</comment>
<protein>
    <recommendedName>
        <fullName evidence="3">TnsA-like heteromeric transposase endonuclease subunit</fullName>
    </recommendedName>
</protein>
<sequence>MRRDTRRTRADLLANVVVTKPTSVKLPIGSAPYDQLMYVDPDTRRSVRRPIRPDELGAVAFESFPPIRRFPAYKGKRSHEGSYWFSGTGSHVRFESHFESIALMLLDFSQQVQRVSSNPFWLLWPKGLTPARHAPDFFARTHNGSVVLVDVHPAALISEQIAEQHLRTRRVCEALGWSYHEFTAVEPVVQHNVSLLAGYSRPRSAPPPAIATIIRSHVPTPSAGGITVADLLDAAHDATGLSHHSISTAVYHMLWRRQLHTNLQRPLTSDAKVWR</sequence>
<dbReference type="NCBIfam" id="NF033179">
    <property type="entry name" value="TnsA_like_Actin"/>
    <property type="match status" value="1"/>
</dbReference>
<evidence type="ECO:0000313" key="2">
    <source>
        <dbReference type="Proteomes" id="UP001206895"/>
    </source>
</evidence>
<dbReference type="EMBL" id="JAMTCJ010000004">
    <property type="protein sequence ID" value="MCP2178120.1"/>
    <property type="molecule type" value="Genomic_DNA"/>
</dbReference>
<dbReference type="Proteomes" id="UP001206895">
    <property type="component" value="Unassembled WGS sequence"/>
</dbReference>
<evidence type="ECO:0000313" key="1">
    <source>
        <dbReference type="EMBL" id="MCP2178120.1"/>
    </source>
</evidence>
<keyword evidence="2" id="KW-1185">Reference proteome</keyword>
<reference evidence="1 2" key="1">
    <citation type="submission" date="2022-06" db="EMBL/GenBank/DDBJ databases">
        <title>Genomic Encyclopedia of Archaeal and Bacterial Type Strains, Phase II (KMG-II): from individual species to whole genera.</title>
        <authorList>
            <person name="Goeker M."/>
        </authorList>
    </citation>
    <scope>NUCLEOTIDE SEQUENCE [LARGE SCALE GENOMIC DNA]</scope>
    <source>
        <strain evidence="1 2">DSM 44693</strain>
    </source>
</reference>
<organism evidence="1 2">
    <name type="scientific">Williamsia maris</name>
    <dbReference type="NCBI Taxonomy" id="72806"/>
    <lineage>
        <taxon>Bacteria</taxon>
        <taxon>Bacillati</taxon>
        <taxon>Actinomycetota</taxon>
        <taxon>Actinomycetes</taxon>
        <taxon>Mycobacteriales</taxon>
        <taxon>Nocardiaceae</taxon>
        <taxon>Williamsia</taxon>
    </lineage>
</organism>
<name>A0ABT1HJK6_9NOCA</name>